<comment type="caution">
    <text evidence="1">The sequence shown here is derived from an EMBL/GenBank/DDBJ whole genome shotgun (WGS) entry which is preliminary data.</text>
</comment>
<dbReference type="SUPFAM" id="SSF54001">
    <property type="entry name" value="Cysteine proteinases"/>
    <property type="match status" value="1"/>
</dbReference>
<sequence length="252" mass="29301">MRASADILDIWRRFDPFPMETLTKAWYLQQTAGAKQRTVEQMKLHREQYGTAGNCFDLAIWLNHEFNQEKLSSYAILTPDAHVAVVVLNEHGHRYLCDLGDQWIEPILIDPESEDYTEELLEGFFPGSLVKVESRGNLLLVTYRRPNGKESKQTYTLDPISNEKLIAEGEKTQRTLWHPLVEKRIFTDEEVIHWEFDNFISFYSTMAGKQPESRLETAEEWAERIGSVSGISKEVIRDALEVYMMRKKAVKK</sequence>
<proteinExistence type="predicted"/>
<gene>
    <name evidence="1" type="ORF">ACFO3S_17390</name>
</gene>
<organism evidence="1 2">
    <name type="scientific">Cohnella hongkongensis</name>
    <dbReference type="NCBI Taxonomy" id="178337"/>
    <lineage>
        <taxon>Bacteria</taxon>
        <taxon>Bacillati</taxon>
        <taxon>Bacillota</taxon>
        <taxon>Bacilli</taxon>
        <taxon>Bacillales</taxon>
        <taxon>Paenibacillaceae</taxon>
        <taxon>Cohnella</taxon>
    </lineage>
</organism>
<keyword evidence="2" id="KW-1185">Reference proteome</keyword>
<protein>
    <submittedName>
        <fullName evidence="1">Uncharacterized protein</fullName>
    </submittedName>
</protein>
<evidence type="ECO:0000313" key="1">
    <source>
        <dbReference type="EMBL" id="MFC4600024.1"/>
    </source>
</evidence>
<dbReference type="InterPro" id="IPR038765">
    <property type="entry name" value="Papain-like_cys_pep_sf"/>
</dbReference>
<evidence type="ECO:0000313" key="2">
    <source>
        <dbReference type="Proteomes" id="UP001596028"/>
    </source>
</evidence>
<dbReference type="EMBL" id="JBHSEP010000013">
    <property type="protein sequence ID" value="MFC4600024.1"/>
    <property type="molecule type" value="Genomic_DNA"/>
</dbReference>
<reference evidence="2" key="1">
    <citation type="journal article" date="2019" name="Int. J. Syst. Evol. Microbiol.">
        <title>The Global Catalogue of Microorganisms (GCM) 10K type strain sequencing project: providing services to taxonomists for standard genome sequencing and annotation.</title>
        <authorList>
            <consortium name="The Broad Institute Genomics Platform"/>
            <consortium name="The Broad Institute Genome Sequencing Center for Infectious Disease"/>
            <person name="Wu L."/>
            <person name="Ma J."/>
        </authorList>
    </citation>
    <scope>NUCLEOTIDE SEQUENCE [LARGE SCALE GENOMIC DNA]</scope>
    <source>
        <strain evidence="2">CCUG 49571</strain>
    </source>
</reference>
<name>A0ABV9FIQ5_9BACL</name>
<accession>A0ABV9FIQ5</accession>
<dbReference type="Proteomes" id="UP001596028">
    <property type="component" value="Unassembled WGS sequence"/>
</dbReference>
<dbReference type="RefSeq" id="WP_378098763.1">
    <property type="nucleotide sequence ID" value="NZ_JBHSEP010000013.1"/>
</dbReference>